<keyword evidence="1" id="KW-0418">Kinase</keyword>
<organism evidence="1">
    <name type="scientific">Staphylothermus marinus</name>
    <dbReference type="NCBI Taxonomy" id="2280"/>
    <lineage>
        <taxon>Archaea</taxon>
        <taxon>Thermoproteota</taxon>
        <taxon>Thermoprotei</taxon>
        <taxon>Desulfurococcales</taxon>
        <taxon>Desulfurococcaceae</taxon>
        <taxon>Staphylothermus</taxon>
    </lineage>
</organism>
<proteinExistence type="predicted"/>
<dbReference type="SUPFAM" id="SSF52540">
    <property type="entry name" value="P-loop containing nucleoside triphosphate hydrolases"/>
    <property type="match status" value="1"/>
</dbReference>
<dbReference type="AlphaFoldDB" id="A0A7C4JLH6"/>
<keyword evidence="1" id="KW-0808">Transferase</keyword>
<dbReference type="Gene3D" id="3.40.50.300">
    <property type="entry name" value="P-loop containing nucleotide triphosphate hydrolases"/>
    <property type="match status" value="1"/>
</dbReference>
<comment type="caution">
    <text evidence="1">The sequence shown here is derived from an EMBL/GenBank/DDBJ whole genome shotgun (WGS) entry which is preliminary data.</text>
</comment>
<accession>A0A7C4JLH6</accession>
<name>A0A7C4JLH6_STAMA</name>
<sequence length="184" mass="20685">MLFILVTGMPGSGKGLVVEVAREMGLRTYSLGDVVREIAMETYGEVTSQNLLATAISIREKFGLDIVARRILERIDKNVDIVVIDGVRSLEEVRVFERFGSVIIIAIHSSPKTRFERLRRRGRAGDPEKWEDFVKRDMIELSLGIGNVIALADYMVVNEYSVDRVKNEIRNILSNIVGGRFGKS</sequence>
<dbReference type="Pfam" id="PF13207">
    <property type="entry name" value="AAA_17"/>
    <property type="match status" value="1"/>
</dbReference>
<dbReference type="PANTHER" id="PTHR41930">
    <property type="entry name" value="UPF0200 PROTEIN MJ1399"/>
    <property type="match status" value="1"/>
</dbReference>
<gene>
    <name evidence="1" type="ORF">ENU20_02645</name>
</gene>
<dbReference type="EMBL" id="DTBP01000017">
    <property type="protein sequence ID" value="HGQ73958.1"/>
    <property type="molecule type" value="Genomic_DNA"/>
</dbReference>
<protein>
    <submittedName>
        <fullName evidence="1">Dephospho-CoA kinase</fullName>
    </submittedName>
</protein>
<evidence type="ECO:0000313" key="1">
    <source>
        <dbReference type="EMBL" id="HGQ73958.1"/>
    </source>
</evidence>
<dbReference type="InterPro" id="IPR027417">
    <property type="entry name" value="P-loop_NTPase"/>
</dbReference>
<dbReference type="GO" id="GO:0016301">
    <property type="term" value="F:kinase activity"/>
    <property type="evidence" value="ECO:0007669"/>
    <property type="project" value="UniProtKB-KW"/>
</dbReference>
<dbReference type="PANTHER" id="PTHR41930:SF1">
    <property type="entry name" value="DEPHOSPHO-COA KINASE"/>
    <property type="match status" value="1"/>
</dbReference>
<reference evidence="1" key="1">
    <citation type="journal article" date="2020" name="mSystems">
        <title>Genome- and Community-Level Interaction Insights into Carbon Utilization and Element Cycling Functions of Hydrothermarchaeota in Hydrothermal Sediment.</title>
        <authorList>
            <person name="Zhou Z."/>
            <person name="Liu Y."/>
            <person name="Xu W."/>
            <person name="Pan J."/>
            <person name="Luo Z.H."/>
            <person name="Li M."/>
        </authorList>
    </citation>
    <scope>NUCLEOTIDE SEQUENCE [LARGE SCALE GENOMIC DNA]</scope>
    <source>
        <strain evidence="1">SpSt-648</strain>
    </source>
</reference>